<keyword evidence="3" id="KW-0472">Membrane</keyword>
<evidence type="ECO:0000313" key="5">
    <source>
        <dbReference type="Proteomes" id="UP001171945"/>
    </source>
</evidence>
<proteinExistence type="predicted"/>
<organism evidence="4 5">
    <name type="scientific">Candidatus Marithioploca araucensis</name>
    <dbReference type="NCBI Taxonomy" id="70273"/>
    <lineage>
        <taxon>Bacteria</taxon>
        <taxon>Pseudomonadati</taxon>
        <taxon>Pseudomonadota</taxon>
        <taxon>Gammaproteobacteria</taxon>
        <taxon>Thiotrichales</taxon>
        <taxon>Thiotrichaceae</taxon>
        <taxon>Candidatus Marithioploca</taxon>
    </lineage>
</organism>
<reference evidence="4" key="1">
    <citation type="submission" date="2023-06" db="EMBL/GenBank/DDBJ databases">
        <title>Uncultivated large filamentous bacteria from sulfidic sediments reveal new species and different genomic features in energy metabolism and defense.</title>
        <authorList>
            <person name="Fonseca A."/>
        </authorList>
    </citation>
    <scope>NUCLEOTIDE SEQUENCE</scope>
    <source>
        <strain evidence="4">HSG4</strain>
    </source>
</reference>
<keyword evidence="1" id="KW-0677">Repeat</keyword>
<feature type="transmembrane region" description="Helical" evidence="3">
    <location>
        <begin position="178"/>
        <end position="195"/>
    </location>
</feature>
<gene>
    <name evidence="4" type="ORF">QUF54_04945</name>
</gene>
<dbReference type="Proteomes" id="UP001171945">
    <property type="component" value="Unassembled WGS sequence"/>
</dbReference>
<dbReference type="EMBL" id="JAUCGM010000249">
    <property type="protein sequence ID" value="MDM8562684.1"/>
    <property type="molecule type" value="Genomic_DNA"/>
</dbReference>
<accession>A0ABT7VSY9</accession>
<sequence length="644" mass="74265">MNRTSQFIFGGAFFFILICTVWLYWGGLYGTYLLDDSPNLEDLSSVQNINDISKFVTEGLSSQLGRPISLLSFALQAHNWPSNPWAFKYVNLMIHLLNGCLIFWLIFSLTRLMKWPERRSLLLALLTASLWLWHPLQISTVLYVIQRMTQLSALFTLAGLLIYLQGRQRLAQGQLKSGFFWVSIGVGLGGILATLSKENGILLVLYIVVLEITVLHTLPKPRYWRVWSWVFLYFPLFLLAFHFAAHVDSLLRAYEIRDFTMGERLLTQARVLSDYLTKILFPRPQAFSLFQDDFPISHHLLKPATTLIAVSFIVIMFMAAIGLRRKYPLFSLGVLWFLAGHILESSFIGLVIAFEHRNYLPSLGILFAVIYSILWLFDQILTSSLRKAAIFFSALWFSIAPVITYSETNLWGKPFIQAVLWAEQKPLSRYAQSHAAAFFSSRGDFSQVEKYHRHLVNVFPQDASPYLLWLTGVCMDDKVMLPDIEKVVHHLETSKIDIAVGTALNVIAGRVAADQCDRLSSKTMHRLFKTVLKNPTSSFYQDDIFFIYGKFYARQKNYDMAVQMAEKSAAIDDTAQLKMQRLSWLIKANRFEDALSYIKQMREELNPISRRLYAEQLNFFESLASEFKKRFDEIKQNRILIEED</sequence>
<keyword evidence="2" id="KW-0802">TPR repeat</keyword>
<feature type="transmembrane region" description="Helical" evidence="3">
    <location>
        <begin position="330"/>
        <end position="353"/>
    </location>
</feature>
<evidence type="ECO:0000313" key="4">
    <source>
        <dbReference type="EMBL" id="MDM8562684.1"/>
    </source>
</evidence>
<keyword evidence="5" id="KW-1185">Reference proteome</keyword>
<evidence type="ECO:0000256" key="2">
    <source>
        <dbReference type="ARBA" id="ARBA00022803"/>
    </source>
</evidence>
<feature type="transmembrane region" description="Helical" evidence="3">
    <location>
        <begin position="7"/>
        <end position="25"/>
    </location>
</feature>
<dbReference type="InterPro" id="IPR052346">
    <property type="entry name" value="O-mannosyl-transferase_TMTC"/>
</dbReference>
<dbReference type="InterPro" id="IPR011990">
    <property type="entry name" value="TPR-like_helical_dom_sf"/>
</dbReference>
<comment type="caution">
    <text evidence="4">The sequence shown here is derived from an EMBL/GenBank/DDBJ whole genome shotgun (WGS) entry which is preliminary data.</text>
</comment>
<feature type="transmembrane region" description="Helical" evidence="3">
    <location>
        <begin position="201"/>
        <end position="219"/>
    </location>
</feature>
<feature type="transmembrane region" description="Helical" evidence="3">
    <location>
        <begin position="304"/>
        <end position="323"/>
    </location>
</feature>
<dbReference type="PANTHER" id="PTHR44227">
    <property type="match status" value="1"/>
</dbReference>
<feature type="transmembrane region" description="Helical" evidence="3">
    <location>
        <begin position="89"/>
        <end position="109"/>
    </location>
</feature>
<feature type="transmembrane region" description="Helical" evidence="3">
    <location>
        <begin position="121"/>
        <end position="145"/>
    </location>
</feature>
<evidence type="ECO:0000256" key="3">
    <source>
        <dbReference type="SAM" id="Phobius"/>
    </source>
</evidence>
<feature type="transmembrane region" description="Helical" evidence="3">
    <location>
        <begin position="226"/>
        <end position="245"/>
    </location>
</feature>
<keyword evidence="3" id="KW-0812">Transmembrane</keyword>
<name>A0ABT7VSY9_9GAMM</name>
<keyword evidence="3" id="KW-1133">Transmembrane helix</keyword>
<dbReference type="Gene3D" id="1.25.40.10">
    <property type="entry name" value="Tetratricopeptide repeat domain"/>
    <property type="match status" value="1"/>
</dbReference>
<evidence type="ECO:0008006" key="6">
    <source>
        <dbReference type="Google" id="ProtNLM"/>
    </source>
</evidence>
<dbReference type="PANTHER" id="PTHR44227:SF3">
    <property type="entry name" value="PROTEIN O-MANNOSYL-TRANSFERASE TMTC4"/>
    <property type="match status" value="1"/>
</dbReference>
<feature type="transmembrane region" description="Helical" evidence="3">
    <location>
        <begin position="389"/>
        <end position="406"/>
    </location>
</feature>
<feature type="transmembrane region" description="Helical" evidence="3">
    <location>
        <begin position="151"/>
        <end position="166"/>
    </location>
</feature>
<evidence type="ECO:0000256" key="1">
    <source>
        <dbReference type="ARBA" id="ARBA00022737"/>
    </source>
</evidence>
<feature type="transmembrane region" description="Helical" evidence="3">
    <location>
        <begin position="359"/>
        <end position="377"/>
    </location>
</feature>
<protein>
    <recommendedName>
        <fullName evidence="6">Tetratricopeptide repeat protein</fullName>
    </recommendedName>
</protein>